<protein>
    <recommendedName>
        <fullName evidence="3">F-box domain-containing protein</fullName>
    </recommendedName>
</protein>
<comment type="caution">
    <text evidence="1">The sequence shown here is derived from an EMBL/GenBank/DDBJ whole genome shotgun (WGS) entry which is preliminary data.</text>
</comment>
<dbReference type="EMBL" id="JAWWNJ010000094">
    <property type="protein sequence ID" value="KAK6997110.1"/>
    <property type="molecule type" value="Genomic_DNA"/>
</dbReference>
<evidence type="ECO:0000313" key="2">
    <source>
        <dbReference type="Proteomes" id="UP001362999"/>
    </source>
</evidence>
<dbReference type="SUPFAM" id="SSF52047">
    <property type="entry name" value="RNI-like"/>
    <property type="match status" value="1"/>
</dbReference>
<gene>
    <name evidence="1" type="ORF">R3P38DRAFT_3221260</name>
</gene>
<dbReference type="AlphaFoldDB" id="A0AAW0A0R6"/>
<dbReference type="InterPro" id="IPR032675">
    <property type="entry name" value="LRR_dom_sf"/>
</dbReference>
<keyword evidence="2" id="KW-1185">Reference proteome</keyword>
<evidence type="ECO:0000313" key="1">
    <source>
        <dbReference type="EMBL" id="KAK6997110.1"/>
    </source>
</evidence>
<proteinExistence type="predicted"/>
<dbReference type="Proteomes" id="UP001362999">
    <property type="component" value="Unassembled WGS sequence"/>
</dbReference>
<organism evidence="1 2">
    <name type="scientific">Favolaschia claudopus</name>
    <dbReference type="NCBI Taxonomy" id="2862362"/>
    <lineage>
        <taxon>Eukaryota</taxon>
        <taxon>Fungi</taxon>
        <taxon>Dikarya</taxon>
        <taxon>Basidiomycota</taxon>
        <taxon>Agaricomycotina</taxon>
        <taxon>Agaricomycetes</taxon>
        <taxon>Agaricomycetidae</taxon>
        <taxon>Agaricales</taxon>
        <taxon>Marasmiineae</taxon>
        <taxon>Mycenaceae</taxon>
        <taxon>Favolaschia</taxon>
    </lineage>
</organism>
<reference evidence="1 2" key="1">
    <citation type="journal article" date="2024" name="J Genomics">
        <title>Draft genome sequencing and assembly of Favolaschia claudopus CIRM-BRFM 2984 isolated from oak limbs.</title>
        <authorList>
            <person name="Navarro D."/>
            <person name="Drula E."/>
            <person name="Chaduli D."/>
            <person name="Cazenave R."/>
            <person name="Ahrendt S."/>
            <person name="Wang J."/>
            <person name="Lipzen A."/>
            <person name="Daum C."/>
            <person name="Barry K."/>
            <person name="Grigoriev I.V."/>
            <person name="Favel A."/>
            <person name="Rosso M.N."/>
            <person name="Martin F."/>
        </authorList>
    </citation>
    <scope>NUCLEOTIDE SEQUENCE [LARGE SCALE GENOMIC DNA]</scope>
    <source>
        <strain evidence="1 2">CIRM-BRFM 2984</strain>
    </source>
</reference>
<name>A0AAW0A0R6_9AGAR</name>
<evidence type="ECO:0008006" key="3">
    <source>
        <dbReference type="Google" id="ProtNLM"/>
    </source>
</evidence>
<dbReference type="Gene3D" id="3.80.10.10">
    <property type="entry name" value="Ribonuclease Inhibitor"/>
    <property type="match status" value="1"/>
</dbReference>
<sequence length="464" mass="52227">MSPAMNIQNTSAVLPNEILLYILLLVCGWFSEDPCTFYLRRHFLMEIDAYWKTLIGEDIHFWKGIFIDRDSRVQDVCAAVERSKESQVHIYIAPGHSEPEDPFNADWDIRFRLLAGALDPIMNRCRQLTLKTSELEIDPVVLWLVSLPTTSLQTLNLQMLPGTLFCSMVTSIGHSLVARGGWGWTVLDPAPSRYRPLRLLPNATITSLSIQHSFVLFEPAFLHGVTHLRLGPILEDILVSWDNICDLLQSCLPLTFLFLDDVRCKTQCADFRTCFLPRLTHLRLFAVHECCTRMLPAFDLPSLRVLDFEAATQPDQADAVSLLTCQRFLARVQHLTLSVDVPFAQALVAELQPLAAMCHLDMRYSNPVTVLALEHLADCVGGPLCPQLRTIHLSAKPNPQGISRILNNRVQGHFHPNCVLSYDFTDGIKGRTRVSYCAGSDTISTVDYVELPDGGIESREIFLN</sequence>
<accession>A0AAW0A0R6</accession>